<dbReference type="Proteomes" id="UP000092713">
    <property type="component" value="Unassembled WGS sequence"/>
</dbReference>
<organism evidence="8 9">
    <name type="scientific">Janthinobacterium psychrotolerans</name>
    <dbReference type="NCBI Taxonomy" id="1747903"/>
    <lineage>
        <taxon>Bacteria</taxon>
        <taxon>Pseudomonadati</taxon>
        <taxon>Pseudomonadota</taxon>
        <taxon>Betaproteobacteria</taxon>
        <taxon>Burkholderiales</taxon>
        <taxon>Oxalobacteraceae</taxon>
        <taxon>Janthinobacterium</taxon>
    </lineage>
</organism>
<dbReference type="PROSITE" id="PS01036">
    <property type="entry name" value="HSP70_3"/>
    <property type="match status" value="1"/>
</dbReference>
<evidence type="ECO:0000313" key="8">
    <source>
        <dbReference type="EMBL" id="OBV41245.1"/>
    </source>
</evidence>
<dbReference type="PANTHER" id="PTHR19375">
    <property type="entry name" value="HEAT SHOCK PROTEIN 70KDA"/>
    <property type="match status" value="1"/>
</dbReference>
<keyword evidence="2" id="KW-0597">Phosphoprotein</keyword>
<dbReference type="AlphaFoldDB" id="A0A1A7C8Z7"/>
<keyword evidence="6" id="KW-0143">Chaperone</keyword>
<accession>A0A1A7C8Z7</accession>
<evidence type="ECO:0000313" key="9">
    <source>
        <dbReference type="Proteomes" id="UP000092713"/>
    </source>
</evidence>
<dbReference type="NCBIfam" id="NF001413">
    <property type="entry name" value="PRK00290.1"/>
    <property type="match status" value="1"/>
</dbReference>
<dbReference type="PRINTS" id="PR00301">
    <property type="entry name" value="HEATSHOCK70"/>
</dbReference>
<dbReference type="STRING" id="1747903.ASR47_10271"/>
<dbReference type="SUPFAM" id="SSF53067">
    <property type="entry name" value="Actin-like ATPase domain"/>
    <property type="match status" value="2"/>
</dbReference>
<dbReference type="Gene3D" id="2.60.34.10">
    <property type="entry name" value="Substrate Binding Domain Of DNAk, Chain A, domain 1"/>
    <property type="match status" value="1"/>
</dbReference>
<dbReference type="InterPro" id="IPR018181">
    <property type="entry name" value="Heat_shock_70_CS"/>
</dbReference>
<dbReference type="InterPro" id="IPR029047">
    <property type="entry name" value="HSP70_peptide-bd_sf"/>
</dbReference>
<evidence type="ECO:0000256" key="4">
    <source>
        <dbReference type="ARBA" id="ARBA00022840"/>
    </source>
</evidence>
<feature type="compositionally biased region" description="Acidic residues" evidence="7">
    <location>
        <begin position="480"/>
        <end position="490"/>
    </location>
</feature>
<dbReference type="FunFam" id="2.60.34.10:FF:000014">
    <property type="entry name" value="Chaperone protein DnaK HSP70"/>
    <property type="match status" value="1"/>
</dbReference>
<evidence type="ECO:0000256" key="5">
    <source>
        <dbReference type="ARBA" id="ARBA00023016"/>
    </source>
</evidence>
<dbReference type="Gene3D" id="3.30.420.40">
    <property type="match status" value="2"/>
</dbReference>
<reference evidence="8 9" key="1">
    <citation type="submission" date="2016-04" db="EMBL/GenBank/DDBJ databases">
        <title>Draft genome sequence of Janthinobacterium psychrotolerans sp. nov., isolated from freshwater sediments in Denmark.</title>
        <authorList>
            <person name="Gong X."/>
            <person name="Skrivergaard S."/>
            <person name="Korsgaard B.S."/>
            <person name="Schreiber L."/>
            <person name="Marshall I.P."/>
            <person name="Finster K."/>
            <person name="Schramm A."/>
        </authorList>
    </citation>
    <scope>NUCLEOTIDE SEQUENCE [LARGE SCALE GENOMIC DNA]</scope>
    <source>
        <strain evidence="8 9">S3-2</strain>
    </source>
</reference>
<dbReference type="GO" id="GO:0005524">
    <property type="term" value="F:ATP binding"/>
    <property type="evidence" value="ECO:0007669"/>
    <property type="project" value="UniProtKB-KW"/>
</dbReference>
<dbReference type="InterPro" id="IPR029048">
    <property type="entry name" value="HSP70_C_sf"/>
</dbReference>
<dbReference type="FunFam" id="3.90.640.10:FF:000003">
    <property type="entry name" value="Molecular chaperone DnaK"/>
    <property type="match status" value="1"/>
</dbReference>
<dbReference type="GO" id="GO:0140662">
    <property type="term" value="F:ATP-dependent protein folding chaperone"/>
    <property type="evidence" value="ECO:0007669"/>
    <property type="project" value="InterPro"/>
</dbReference>
<keyword evidence="9" id="KW-1185">Reference proteome</keyword>
<comment type="similarity">
    <text evidence="1">Belongs to the heat shock protein 70 family.</text>
</comment>
<dbReference type="Gene3D" id="1.20.1270.10">
    <property type="match status" value="1"/>
</dbReference>
<evidence type="ECO:0000256" key="7">
    <source>
        <dbReference type="SAM" id="MobiDB-lite"/>
    </source>
</evidence>
<dbReference type="PROSITE" id="PS00329">
    <property type="entry name" value="HSP70_2"/>
    <property type="match status" value="1"/>
</dbReference>
<keyword evidence="5" id="KW-0346">Stress response</keyword>
<dbReference type="Pfam" id="PF00012">
    <property type="entry name" value="HSP70"/>
    <property type="match status" value="1"/>
</dbReference>
<dbReference type="FunFam" id="1.20.1270.10:FF:000001">
    <property type="entry name" value="Molecular chaperone DnaK"/>
    <property type="match status" value="1"/>
</dbReference>
<dbReference type="PATRIC" id="fig|1747903.4.peg.4924"/>
<protein>
    <submittedName>
        <fullName evidence="8">Molecular chaperone DnaK</fullName>
    </submittedName>
</protein>
<dbReference type="Gene3D" id="3.90.640.10">
    <property type="entry name" value="Actin, Chain A, domain 4"/>
    <property type="match status" value="1"/>
</dbReference>
<sequence>MRNARRPRTQDAGRIAGLDVKRIINEPTAAALAFGLDKSNKGDRKIAVYDLGGGTFDVSIIEIANVEGEKQFEVLSTNGDTFLGGEDFDQRIIDYIIGEFQKINGLDLKKDPIALQRIKASAERAKIELSSAQQTEINEPYIAMANGAPVHLNLKITRAKLESLVEELIAATIEPCRVAIKDAGVKVADIDDIILVGGMTRMPKVQEKVKEFFGKEPRKDVNPDEAVAVGAALQGSVLSGERKDLLLLDVTPLSLGIETMGGVMTKMIHKNTTIPTKFSQVFSTADDNQPAVTIKVYQGEREIAAGNKALGEFNLEGIPPAARGTPQIDVSFDIDANGILHVGARDKASGKENKITIKANSGLTEAEIQKMVNDAEINAEDDKKLKALAETRNAADALIHTTRKSLLAHGDKMSAGERGSVEAALTALETILQHGTQAELEAKIAALSTAASKLEEFTRSQHQAPHDGGPASATSKQSDDVVDADFTETR</sequence>
<dbReference type="SUPFAM" id="SSF100920">
    <property type="entry name" value="Heat shock protein 70kD (HSP70), peptide-binding domain"/>
    <property type="match status" value="1"/>
</dbReference>
<evidence type="ECO:0000256" key="3">
    <source>
        <dbReference type="ARBA" id="ARBA00022741"/>
    </source>
</evidence>
<dbReference type="EMBL" id="LOCQ01000036">
    <property type="protein sequence ID" value="OBV41245.1"/>
    <property type="molecule type" value="Genomic_DNA"/>
</dbReference>
<dbReference type="FunFam" id="3.30.420.40:FF:000028">
    <property type="entry name" value="heat shock 70 kDa protein-like"/>
    <property type="match status" value="1"/>
</dbReference>
<name>A0A1A7C8Z7_9BURK</name>
<evidence type="ECO:0000256" key="2">
    <source>
        <dbReference type="ARBA" id="ARBA00022553"/>
    </source>
</evidence>
<proteinExistence type="inferred from homology"/>
<dbReference type="InterPro" id="IPR043129">
    <property type="entry name" value="ATPase_NBD"/>
</dbReference>
<keyword evidence="3" id="KW-0547">Nucleotide-binding</keyword>
<feature type="region of interest" description="Disordered" evidence="7">
    <location>
        <begin position="454"/>
        <end position="490"/>
    </location>
</feature>
<gene>
    <name evidence="8" type="ORF">ASR47_10271</name>
</gene>
<evidence type="ECO:0000256" key="6">
    <source>
        <dbReference type="ARBA" id="ARBA00023186"/>
    </source>
</evidence>
<dbReference type="InterPro" id="IPR013126">
    <property type="entry name" value="Hsp_70_fam"/>
</dbReference>
<comment type="caution">
    <text evidence="8">The sequence shown here is derived from an EMBL/GenBank/DDBJ whole genome shotgun (WGS) entry which is preliminary data.</text>
</comment>
<keyword evidence="4" id="KW-0067">ATP-binding</keyword>
<evidence type="ECO:0000256" key="1">
    <source>
        <dbReference type="ARBA" id="ARBA00007381"/>
    </source>
</evidence>